<dbReference type="InterPro" id="IPR000315">
    <property type="entry name" value="Znf_B-box"/>
</dbReference>
<keyword evidence="10" id="KW-1185">Reference proteome</keyword>
<protein>
    <submittedName>
        <fullName evidence="9">Kelch motif family protein, putative</fullName>
        <ecNumber evidence="9">3.4.24.69</ecNumber>
        <ecNumber evidence="9">6.3.2.19</ecNumber>
    </submittedName>
</protein>
<reference evidence="9 10" key="1">
    <citation type="submission" date="2011-07" db="EMBL/GenBank/DDBJ databases">
        <authorList>
            <person name="Coyne R."/>
            <person name="Brami D."/>
            <person name="Johnson J."/>
            <person name="Hostetler J."/>
            <person name="Hannick L."/>
            <person name="Clark T."/>
            <person name="Cassidy-Hanley D."/>
            <person name="Inman J."/>
        </authorList>
    </citation>
    <scope>NUCLEOTIDE SEQUENCE [LARGE SCALE GENOMIC DNA]</scope>
    <source>
        <strain evidence="9 10">G5</strain>
    </source>
</reference>
<dbReference type="OrthoDB" id="191037at2759"/>
<evidence type="ECO:0000259" key="8">
    <source>
        <dbReference type="PROSITE" id="PS50119"/>
    </source>
</evidence>
<dbReference type="PROSITE" id="PS50119">
    <property type="entry name" value="ZF_BBOX"/>
    <property type="match status" value="1"/>
</dbReference>
<feature type="domain" description="B box-type" evidence="8">
    <location>
        <begin position="77"/>
        <end position="116"/>
    </location>
</feature>
<dbReference type="eggNOG" id="KOG1072">
    <property type="taxonomic scope" value="Eukaryota"/>
</dbReference>
<gene>
    <name evidence="9" type="ORF">IMG5_072660</name>
</gene>
<dbReference type="SUPFAM" id="SSF57850">
    <property type="entry name" value="RING/U-box"/>
    <property type="match status" value="1"/>
</dbReference>
<evidence type="ECO:0000256" key="5">
    <source>
        <dbReference type="ARBA" id="ARBA00022833"/>
    </source>
</evidence>
<dbReference type="CDD" id="cd19756">
    <property type="entry name" value="Bbox2"/>
    <property type="match status" value="1"/>
</dbReference>
<dbReference type="GO" id="GO:0004222">
    <property type="term" value="F:metalloendopeptidase activity"/>
    <property type="evidence" value="ECO:0007669"/>
    <property type="project" value="UniProtKB-EC"/>
</dbReference>
<dbReference type="AlphaFoldDB" id="G0QPY1"/>
<keyword evidence="4 6" id="KW-0863">Zinc-finger</keyword>
<keyword evidence="9" id="KW-0436">Ligase</keyword>
<dbReference type="InterPro" id="IPR001841">
    <property type="entry name" value="Znf_RING"/>
</dbReference>
<evidence type="ECO:0000256" key="2">
    <source>
        <dbReference type="ARBA" id="ARBA00022723"/>
    </source>
</evidence>
<dbReference type="PROSITE" id="PS00518">
    <property type="entry name" value="ZF_RING_1"/>
    <property type="match status" value="1"/>
</dbReference>
<dbReference type="SMART" id="SM00612">
    <property type="entry name" value="Kelch"/>
    <property type="match status" value="3"/>
</dbReference>
<dbReference type="Pfam" id="PF13445">
    <property type="entry name" value="zf-RING_UBOX"/>
    <property type="match status" value="1"/>
</dbReference>
<dbReference type="InParanoid" id="G0QPY1"/>
<proteinExistence type="predicted"/>
<dbReference type="InterPro" id="IPR013083">
    <property type="entry name" value="Znf_RING/FYVE/PHD"/>
</dbReference>
<feature type="domain" description="RING-type" evidence="7">
    <location>
        <begin position="3"/>
        <end position="47"/>
    </location>
</feature>
<evidence type="ECO:0000313" key="9">
    <source>
        <dbReference type="EMBL" id="EGR32722.1"/>
    </source>
</evidence>
<keyword evidence="2" id="KW-0479">Metal-binding</keyword>
<dbReference type="InterPro" id="IPR015915">
    <property type="entry name" value="Kelch-typ_b-propeller"/>
</dbReference>
<keyword evidence="3" id="KW-0677">Repeat</keyword>
<dbReference type="eggNOG" id="KOG4185">
    <property type="taxonomic scope" value="Eukaryota"/>
</dbReference>
<dbReference type="Pfam" id="PF00643">
    <property type="entry name" value="zf-B_box"/>
    <property type="match status" value="1"/>
</dbReference>
<dbReference type="InterPro" id="IPR027370">
    <property type="entry name" value="Znf-RING_euk"/>
</dbReference>
<evidence type="ECO:0000256" key="6">
    <source>
        <dbReference type="PROSITE-ProRule" id="PRU00024"/>
    </source>
</evidence>
<dbReference type="InterPro" id="IPR017907">
    <property type="entry name" value="Znf_RING_CS"/>
</dbReference>
<evidence type="ECO:0000256" key="3">
    <source>
        <dbReference type="ARBA" id="ARBA00022737"/>
    </source>
</evidence>
<dbReference type="SMART" id="SM00184">
    <property type="entry name" value="RING"/>
    <property type="match status" value="1"/>
</dbReference>
<dbReference type="EC" id="3.4.24.69" evidence="9"/>
<keyword evidence="1" id="KW-0880">Kelch repeat</keyword>
<dbReference type="GO" id="GO:0008270">
    <property type="term" value="F:zinc ion binding"/>
    <property type="evidence" value="ECO:0007669"/>
    <property type="project" value="UniProtKB-KW"/>
</dbReference>
<evidence type="ECO:0000313" key="10">
    <source>
        <dbReference type="Proteomes" id="UP000008983"/>
    </source>
</evidence>
<dbReference type="EC" id="6.3.2.19" evidence="9"/>
<dbReference type="Gene3D" id="3.30.160.60">
    <property type="entry name" value="Classic Zinc Finger"/>
    <property type="match status" value="1"/>
</dbReference>
<dbReference type="EMBL" id="GL983589">
    <property type="protein sequence ID" value="EGR32722.1"/>
    <property type="molecule type" value="Genomic_DNA"/>
</dbReference>
<evidence type="ECO:0000256" key="4">
    <source>
        <dbReference type="ARBA" id="ARBA00022771"/>
    </source>
</evidence>
<evidence type="ECO:0000256" key="1">
    <source>
        <dbReference type="ARBA" id="ARBA00022441"/>
    </source>
</evidence>
<dbReference type="PANTHER" id="PTHR24412">
    <property type="entry name" value="KELCH PROTEIN"/>
    <property type="match status" value="1"/>
</dbReference>
<dbReference type="Gene3D" id="2.120.10.80">
    <property type="entry name" value="Kelch-type beta propeller"/>
    <property type="match status" value="1"/>
</dbReference>
<dbReference type="PANTHER" id="PTHR24412:SF489">
    <property type="entry name" value="RING FINGER DOMAIN AND KELCH REPEAT-CONTAINING PROTEIN DDB_G0271372"/>
    <property type="match status" value="1"/>
</dbReference>
<dbReference type="GO" id="GO:0016874">
    <property type="term" value="F:ligase activity"/>
    <property type="evidence" value="ECO:0007669"/>
    <property type="project" value="UniProtKB-KW"/>
</dbReference>
<dbReference type="RefSeq" id="XP_004036708.1">
    <property type="nucleotide sequence ID" value="XM_004036660.1"/>
</dbReference>
<dbReference type="InterPro" id="IPR006652">
    <property type="entry name" value="Kelch_1"/>
</dbReference>
<evidence type="ECO:0000259" key="7">
    <source>
        <dbReference type="PROSITE" id="PS50089"/>
    </source>
</evidence>
<name>G0QPY1_ICHMU</name>
<dbReference type="SUPFAM" id="SSF117281">
    <property type="entry name" value="Kelch motif"/>
    <property type="match status" value="1"/>
</dbReference>
<dbReference type="Pfam" id="PF24681">
    <property type="entry name" value="Kelch_KLHDC2_KLHL20_DRC7"/>
    <property type="match status" value="1"/>
</dbReference>
<dbReference type="STRING" id="857967.G0QPY1"/>
<organism evidence="9 10">
    <name type="scientific">Ichthyophthirius multifiliis</name>
    <name type="common">White spot disease agent</name>
    <name type="synonym">Ich</name>
    <dbReference type="NCBI Taxonomy" id="5932"/>
    <lineage>
        <taxon>Eukaryota</taxon>
        <taxon>Sar</taxon>
        <taxon>Alveolata</taxon>
        <taxon>Ciliophora</taxon>
        <taxon>Intramacronucleata</taxon>
        <taxon>Oligohymenophorea</taxon>
        <taxon>Hymenostomatida</taxon>
        <taxon>Ophryoglenina</taxon>
        <taxon>Ichthyophthirius</taxon>
    </lineage>
</organism>
<dbReference type="PROSITE" id="PS50089">
    <property type="entry name" value="ZF_RING_2"/>
    <property type="match status" value="1"/>
</dbReference>
<dbReference type="GeneID" id="14908887"/>
<dbReference type="SUPFAM" id="SSF57845">
    <property type="entry name" value="B-box zinc-binding domain"/>
    <property type="match status" value="1"/>
</dbReference>
<keyword evidence="9" id="KW-0378">Hydrolase</keyword>
<sequence length="626" mass="73873">MECPMCAELYDEIIKIPRNLPCGHTFCEYCLKQILSLKSYLECPNCRRKFERNLQIDQLSKNYIALDLAIKQSQLQKKLHMCDKHFEFCLFFCEDCQLNMCMQCIASHSGHKFVKQQHSVYLLRERLDKANQKLNEFISIFEKENDIHLKNIDYYNQIQDTQVKKIEDHFQQIINELKMQKDLVIHEYKQNFDLFKTQVEFDIQLQASLQEYAQQQIQKVNELDLKLKDTKVVKNDLIVNQIEKIEEDLVKFVKEQNSKQQKVTQKLNIPELIFNSQIYENIKSTVLIQKINNPRICFFGNNNTVLQYDLKKNNWQIHYLNQINNAQQNYSFICQSFSASTTLQNGNILICGGGKSNEVYQISVHKREVKKLNSMHYARKEHSVLRLADNKILVMGGYNAIECKMLNNCEIYDFNSDIWTKVSKMHFQKCAFASCVNPQGDCVYTFGGFDGIKRLSIIEKYNNQNDLWEILPIQLEKPLSNAAAVSWKNANNEDFIFILGGGYDECFSSDVFSFKNDQISLFSKMDNGKDLRNKCIIFGNNLYTIGGNYHICEYLNLENKQWHQIESYQKQILDNLDCWSCAISFSLQEINIELDEFHEEEDMENMDNHYEKYKELYKMYVYDENQ</sequence>
<dbReference type="Proteomes" id="UP000008983">
    <property type="component" value="Unassembled WGS sequence"/>
</dbReference>
<dbReference type="OMA" id="IFNTECE"/>
<dbReference type="Gene3D" id="3.30.40.10">
    <property type="entry name" value="Zinc/RING finger domain, C3HC4 (zinc finger)"/>
    <property type="match status" value="1"/>
</dbReference>
<accession>G0QPY1</accession>
<keyword evidence="5" id="KW-0862">Zinc</keyword>